<accession>A0A212Q136</accession>
<evidence type="ECO:0000256" key="3">
    <source>
        <dbReference type="ARBA" id="ARBA00022630"/>
    </source>
</evidence>
<keyword evidence="9" id="KW-0812">Transmembrane</keyword>
<gene>
    <name evidence="12" type="ORF">SAMN02746019_00023980</name>
</gene>
<keyword evidence="7" id="KW-0520">NAD</keyword>
<dbReference type="AlphaFoldDB" id="A0A212Q136"/>
<proteinExistence type="inferred from homology"/>
<dbReference type="PANTHER" id="PTHR43706:SF47">
    <property type="entry name" value="EXTERNAL NADH-UBIQUINONE OXIDOREDUCTASE 1, MITOCHONDRIAL-RELATED"/>
    <property type="match status" value="1"/>
</dbReference>
<evidence type="ECO:0000256" key="8">
    <source>
        <dbReference type="ARBA" id="ARBA00047599"/>
    </source>
</evidence>
<dbReference type="Pfam" id="PF07992">
    <property type="entry name" value="Pyr_redox_2"/>
    <property type="match status" value="1"/>
</dbReference>
<dbReference type="InParanoid" id="A0A212Q136"/>
<feature type="transmembrane region" description="Helical" evidence="9">
    <location>
        <begin position="362"/>
        <end position="382"/>
    </location>
</feature>
<evidence type="ECO:0000259" key="11">
    <source>
        <dbReference type="Pfam" id="PF22366"/>
    </source>
</evidence>
<evidence type="ECO:0000256" key="1">
    <source>
        <dbReference type="ARBA" id="ARBA00005272"/>
    </source>
</evidence>
<keyword evidence="4" id="KW-0274">FAD</keyword>
<evidence type="ECO:0000256" key="7">
    <source>
        <dbReference type="ARBA" id="ARBA00023027"/>
    </source>
</evidence>
<dbReference type="Gene3D" id="3.50.50.100">
    <property type="match status" value="1"/>
</dbReference>
<protein>
    <recommendedName>
        <fullName evidence="2">NADH:ubiquinone reductase (non-electrogenic)</fullName>
        <ecNumber evidence="2">1.6.5.9</ecNumber>
    </recommendedName>
</protein>
<keyword evidence="9" id="KW-1133">Transmembrane helix</keyword>
<dbReference type="Proteomes" id="UP000197025">
    <property type="component" value="Unassembled WGS sequence"/>
</dbReference>
<dbReference type="EC" id="1.6.5.9" evidence="2"/>
<keyword evidence="9" id="KW-0472">Membrane</keyword>
<dbReference type="OrthoDB" id="9784880at2"/>
<feature type="domain" description="FAD/NAD(P)-binding" evidence="10">
    <location>
        <begin position="8"/>
        <end position="323"/>
    </location>
</feature>
<dbReference type="GO" id="GO:0050136">
    <property type="term" value="F:NADH dehydrogenase (quinone) (non-electrogenic) activity"/>
    <property type="evidence" value="ECO:0007669"/>
    <property type="project" value="UniProtKB-EC"/>
</dbReference>
<keyword evidence="3" id="KW-0285">Flavoprotein</keyword>
<comment type="catalytic activity">
    <reaction evidence="8">
        <text>a quinone + NADH + H(+) = a quinol + NAD(+)</text>
        <dbReference type="Rhea" id="RHEA:46160"/>
        <dbReference type="ChEBI" id="CHEBI:15378"/>
        <dbReference type="ChEBI" id="CHEBI:24646"/>
        <dbReference type="ChEBI" id="CHEBI:57540"/>
        <dbReference type="ChEBI" id="CHEBI:57945"/>
        <dbReference type="ChEBI" id="CHEBI:132124"/>
        <dbReference type="EC" id="1.6.5.9"/>
    </reaction>
</comment>
<dbReference type="InterPro" id="IPR045024">
    <property type="entry name" value="NDH-2"/>
</dbReference>
<dbReference type="RefSeq" id="WP_088570163.1">
    <property type="nucleotide sequence ID" value="NZ_FYEK01000003.1"/>
</dbReference>
<dbReference type="InterPro" id="IPR023753">
    <property type="entry name" value="FAD/NAD-binding_dom"/>
</dbReference>
<evidence type="ECO:0000313" key="12">
    <source>
        <dbReference type="EMBL" id="SNB53071.1"/>
    </source>
</evidence>
<evidence type="ECO:0000259" key="10">
    <source>
        <dbReference type="Pfam" id="PF07992"/>
    </source>
</evidence>
<evidence type="ECO:0000256" key="4">
    <source>
        <dbReference type="ARBA" id="ARBA00022827"/>
    </source>
</evidence>
<evidence type="ECO:0000256" key="5">
    <source>
        <dbReference type="ARBA" id="ARBA00022946"/>
    </source>
</evidence>
<comment type="similarity">
    <text evidence="1">Belongs to the NADH dehydrogenase family.</text>
</comment>
<dbReference type="PRINTS" id="PR00411">
    <property type="entry name" value="PNDRDTASEI"/>
</dbReference>
<dbReference type="SUPFAM" id="SSF51905">
    <property type="entry name" value="FAD/NAD(P)-binding domain"/>
    <property type="match status" value="1"/>
</dbReference>
<keyword evidence="13" id="KW-1185">Reference proteome</keyword>
<keyword evidence="5" id="KW-0809">Transit peptide</keyword>
<name>A0A212Q136_9CHLR</name>
<dbReference type="PANTHER" id="PTHR43706">
    <property type="entry name" value="NADH DEHYDROGENASE"/>
    <property type="match status" value="1"/>
</dbReference>
<evidence type="ECO:0000313" key="13">
    <source>
        <dbReference type="Proteomes" id="UP000197025"/>
    </source>
</evidence>
<organism evidence="12 13">
    <name type="scientific">Thermoflexus hugenholtzii JAD2</name>
    <dbReference type="NCBI Taxonomy" id="877466"/>
    <lineage>
        <taxon>Bacteria</taxon>
        <taxon>Bacillati</taxon>
        <taxon>Chloroflexota</taxon>
        <taxon>Thermoflexia</taxon>
        <taxon>Thermoflexales</taxon>
        <taxon>Thermoflexaceae</taxon>
        <taxon>Thermoflexus</taxon>
    </lineage>
</organism>
<evidence type="ECO:0000256" key="9">
    <source>
        <dbReference type="SAM" id="Phobius"/>
    </source>
</evidence>
<evidence type="ECO:0000256" key="2">
    <source>
        <dbReference type="ARBA" id="ARBA00012637"/>
    </source>
</evidence>
<evidence type="ECO:0000256" key="6">
    <source>
        <dbReference type="ARBA" id="ARBA00023002"/>
    </source>
</evidence>
<feature type="domain" description="External alternative NADH-ubiquinone oxidoreductase-like C-terminal" evidence="11">
    <location>
        <begin position="348"/>
        <end position="403"/>
    </location>
</feature>
<sequence>MGKRRRPRIVVVGAGFGGLWAVRTLAFEPVEVLLVDRRNHHTFFPLLYQVAAAEIEPEAIAFPIRGLLRRFPNVAFEMAEVRGIDPAARRLETDGPPIDYDFLILAPGSLAHTFGVPGVAEHAFFLKDLDQAVALRNHILSVFERAAREPDPLRRRRLLTFVIVGGGPTGVEFAGALAELIARPLRRDFPTLDFREVRVLLLEAMAEVLPGLPAVLSAYARERLRHLGVEVRRRAPVAAVGPDRVRLQDGEAIETATVVWTAGVRGHPLGAALGLPLGPGERVPVTPALQVPGHPEIYVVGDLALPEGPGKLPMVAPVAIQQGTLAARNILRALKGRPSLPFRYRDPGTLVTIGRNAAVAHVFGRAFTGFAAWLLWLGVHLIRLIGMRNRLVVLSGWAWDYLFYERVVRLILPSLPVRGK</sequence>
<dbReference type="Pfam" id="PF22366">
    <property type="entry name" value="NDH2_C"/>
    <property type="match status" value="1"/>
</dbReference>
<dbReference type="InterPro" id="IPR036188">
    <property type="entry name" value="FAD/NAD-bd_sf"/>
</dbReference>
<reference evidence="13" key="1">
    <citation type="submission" date="2017-06" db="EMBL/GenBank/DDBJ databases">
        <authorList>
            <person name="Varghese N."/>
            <person name="Submissions S."/>
        </authorList>
    </citation>
    <scope>NUCLEOTIDE SEQUENCE [LARGE SCALE GENOMIC DNA]</scope>
    <source>
        <strain evidence="13">JAD2</strain>
    </source>
</reference>
<dbReference type="EMBL" id="FYEK01000003">
    <property type="protein sequence ID" value="SNB53071.1"/>
    <property type="molecule type" value="Genomic_DNA"/>
</dbReference>
<dbReference type="PRINTS" id="PR00368">
    <property type="entry name" value="FADPNR"/>
</dbReference>
<keyword evidence="6" id="KW-0560">Oxidoreductase</keyword>
<dbReference type="InterPro" id="IPR054585">
    <property type="entry name" value="NDH2-like_C"/>
</dbReference>
<dbReference type="FunCoup" id="A0A212Q136">
    <property type="interactions" value="215"/>
</dbReference>